<protein>
    <recommendedName>
        <fullName evidence="1">Thioredoxin-like fold domain-containing protein</fullName>
    </recommendedName>
</protein>
<proteinExistence type="predicted"/>
<reference evidence="2" key="1">
    <citation type="submission" date="2022-12" db="EMBL/GenBank/DDBJ databases">
        <title>Reference genome sequencing for broad-spectrum identification of bacterial and archaeal isolates by mass spectrometry.</title>
        <authorList>
            <person name="Sekiguchi Y."/>
            <person name="Tourlousse D.M."/>
        </authorList>
    </citation>
    <scope>NUCLEOTIDE SEQUENCE</scope>
    <source>
        <strain evidence="2">10succ1</strain>
    </source>
</reference>
<dbReference type="InterPro" id="IPR012336">
    <property type="entry name" value="Thioredoxin-like_fold"/>
</dbReference>
<comment type="caution">
    <text evidence="2">The sequence shown here is derived from an EMBL/GenBank/DDBJ whole genome shotgun (WGS) entry which is preliminary data.</text>
</comment>
<name>A0A9W6GPJ1_9FUSO</name>
<dbReference type="Gene3D" id="3.40.30.10">
    <property type="entry name" value="Glutaredoxin"/>
    <property type="match status" value="1"/>
</dbReference>
<evidence type="ECO:0000313" key="3">
    <source>
        <dbReference type="Proteomes" id="UP001144471"/>
    </source>
</evidence>
<keyword evidence="3" id="KW-1185">Reference proteome</keyword>
<gene>
    <name evidence="2" type="ORF">PM10SUCC1_38710</name>
</gene>
<dbReference type="Proteomes" id="UP001144471">
    <property type="component" value="Unassembled WGS sequence"/>
</dbReference>
<dbReference type="Pfam" id="PF13192">
    <property type="entry name" value="Thioredoxin_3"/>
    <property type="match status" value="1"/>
</dbReference>
<dbReference type="AlphaFoldDB" id="A0A9W6GPJ1"/>
<feature type="domain" description="Thioredoxin-like fold" evidence="1">
    <location>
        <begin position="14"/>
        <end position="78"/>
    </location>
</feature>
<dbReference type="RefSeq" id="WP_281838179.1">
    <property type="nucleotide sequence ID" value="NZ_BSDY01000051.1"/>
</dbReference>
<evidence type="ECO:0000259" key="1">
    <source>
        <dbReference type="Pfam" id="PF13192"/>
    </source>
</evidence>
<sequence length="80" mass="9380">MRRGIKVELYDFLCCHSPMYNDLVKAIEELGIYPDFDKITDVDEIFRITKNPPALFVDGVLRSEGNYLNKEEIKKILQEK</sequence>
<evidence type="ECO:0000313" key="2">
    <source>
        <dbReference type="EMBL" id="GLI58357.1"/>
    </source>
</evidence>
<organism evidence="2 3">
    <name type="scientific">Propionigenium maris DSM 9537</name>
    <dbReference type="NCBI Taxonomy" id="1123000"/>
    <lineage>
        <taxon>Bacteria</taxon>
        <taxon>Fusobacteriati</taxon>
        <taxon>Fusobacteriota</taxon>
        <taxon>Fusobacteriia</taxon>
        <taxon>Fusobacteriales</taxon>
        <taxon>Fusobacteriaceae</taxon>
        <taxon>Propionigenium</taxon>
    </lineage>
</organism>
<dbReference type="EMBL" id="BSDY01000051">
    <property type="protein sequence ID" value="GLI58357.1"/>
    <property type="molecule type" value="Genomic_DNA"/>
</dbReference>
<accession>A0A9W6GPJ1</accession>